<keyword evidence="3" id="KW-0808">Transferase</keyword>
<dbReference type="PANTHER" id="PTHR45700:SF2">
    <property type="entry name" value="UBIQUITIN-PROTEIN LIGASE E3C"/>
    <property type="match status" value="1"/>
</dbReference>
<sequence length="119" mass="13282">LRRQIRVRMVNWVGLEEAGVDGGGIFREFLSELLQTALDPSRGFFAATHEQLLYPNPLAPSAHPDIDLRRIIGGYTFCRFLPLAVDWKSGRYSFGFGIGEIIRSVIAQKLETAKTLCAS</sequence>
<proteinExistence type="predicted"/>
<dbReference type="Gene3D" id="3.90.1750.10">
    <property type="entry name" value="Hect, E3 ligase catalytic domains"/>
    <property type="match status" value="1"/>
</dbReference>
<dbReference type="GO" id="GO:0061630">
    <property type="term" value="F:ubiquitin protein ligase activity"/>
    <property type="evidence" value="ECO:0007669"/>
    <property type="project" value="UniProtKB-EC"/>
</dbReference>
<accession>A0A183DF42</accession>
<dbReference type="AlphaFoldDB" id="A0A183DF42"/>
<comment type="caution">
    <text evidence="5">Lacks conserved residue(s) required for the propagation of feature annotation.</text>
</comment>
<dbReference type="WBParaSite" id="GPUH_0000734201-mRNA-1">
    <property type="protein sequence ID" value="GPUH_0000734201-mRNA-1"/>
    <property type="gene ID" value="GPUH_0000734201"/>
</dbReference>
<evidence type="ECO:0000256" key="2">
    <source>
        <dbReference type="ARBA" id="ARBA00012485"/>
    </source>
</evidence>
<evidence type="ECO:0000313" key="7">
    <source>
        <dbReference type="WBParaSite" id="GPUH_0000734201-mRNA-1"/>
    </source>
</evidence>
<dbReference type="PANTHER" id="PTHR45700">
    <property type="entry name" value="UBIQUITIN-PROTEIN LIGASE E3C"/>
    <property type="match status" value="1"/>
</dbReference>
<dbReference type="InterPro" id="IPR000569">
    <property type="entry name" value="HECT_dom"/>
</dbReference>
<keyword evidence="4 5" id="KW-0833">Ubl conjugation pathway</keyword>
<dbReference type="EC" id="2.3.2.26" evidence="2"/>
<dbReference type="InterPro" id="IPR044611">
    <property type="entry name" value="E3A/B/C-like"/>
</dbReference>
<dbReference type="PROSITE" id="PS50237">
    <property type="entry name" value="HECT"/>
    <property type="match status" value="1"/>
</dbReference>
<name>A0A183DF42_9BILA</name>
<dbReference type="GO" id="GO:0006511">
    <property type="term" value="P:ubiquitin-dependent protein catabolic process"/>
    <property type="evidence" value="ECO:0007669"/>
    <property type="project" value="TreeGrafter"/>
</dbReference>
<evidence type="ECO:0000256" key="5">
    <source>
        <dbReference type="PROSITE-ProRule" id="PRU00104"/>
    </source>
</evidence>
<dbReference type="InterPro" id="IPR035983">
    <property type="entry name" value="Hect_E3_ubiquitin_ligase"/>
</dbReference>
<evidence type="ECO:0000256" key="1">
    <source>
        <dbReference type="ARBA" id="ARBA00000885"/>
    </source>
</evidence>
<comment type="catalytic activity">
    <reaction evidence="1">
        <text>S-ubiquitinyl-[E2 ubiquitin-conjugating enzyme]-L-cysteine + [acceptor protein]-L-lysine = [E2 ubiquitin-conjugating enzyme]-L-cysteine + N(6)-ubiquitinyl-[acceptor protein]-L-lysine.</text>
        <dbReference type="EC" id="2.3.2.26"/>
    </reaction>
</comment>
<reference evidence="7" key="1">
    <citation type="submission" date="2016-06" db="UniProtKB">
        <authorList>
            <consortium name="WormBaseParasite"/>
        </authorList>
    </citation>
    <scope>IDENTIFICATION</scope>
</reference>
<dbReference type="SUPFAM" id="SSF56204">
    <property type="entry name" value="Hect, E3 ligase catalytic domain"/>
    <property type="match status" value="1"/>
</dbReference>
<evidence type="ECO:0000256" key="4">
    <source>
        <dbReference type="ARBA" id="ARBA00022786"/>
    </source>
</evidence>
<evidence type="ECO:0000256" key="3">
    <source>
        <dbReference type="ARBA" id="ARBA00022679"/>
    </source>
</evidence>
<dbReference type="GO" id="GO:0000209">
    <property type="term" value="P:protein polyubiquitination"/>
    <property type="evidence" value="ECO:0007669"/>
    <property type="project" value="InterPro"/>
</dbReference>
<feature type="domain" description="HECT" evidence="6">
    <location>
        <begin position="1"/>
        <end position="73"/>
    </location>
</feature>
<evidence type="ECO:0000259" key="6">
    <source>
        <dbReference type="PROSITE" id="PS50237"/>
    </source>
</evidence>
<protein>
    <recommendedName>
        <fullName evidence="2">HECT-type E3 ubiquitin transferase</fullName>
        <ecNumber evidence="2">2.3.2.26</ecNumber>
    </recommendedName>
</protein>
<organism evidence="7">
    <name type="scientific">Gongylonema pulchrum</name>
    <dbReference type="NCBI Taxonomy" id="637853"/>
    <lineage>
        <taxon>Eukaryota</taxon>
        <taxon>Metazoa</taxon>
        <taxon>Ecdysozoa</taxon>
        <taxon>Nematoda</taxon>
        <taxon>Chromadorea</taxon>
        <taxon>Rhabditida</taxon>
        <taxon>Spirurina</taxon>
        <taxon>Spiruromorpha</taxon>
        <taxon>Spiruroidea</taxon>
        <taxon>Gongylonematidae</taxon>
        <taxon>Gongylonema</taxon>
    </lineage>
</organism>